<dbReference type="STRING" id="1531966.A0A0A1TNX9"/>
<dbReference type="Gene3D" id="1.25.40.10">
    <property type="entry name" value="Tetratricopeptide repeat domain"/>
    <property type="match status" value="1"/>
</dbReference>
<dbReference type="GO" id="GO:0005634">
    <property type="term" value="C:nucleus"/>
    <property type="evidence" value="ECO:0007669"/>
    <property type="project" value="InterPro"/>
</dbReference>
<reference evidence="7 8" key="1">
    <citation type="journal article" date="2015" name="Genome Announc.">
        <title>Draft Genome Sequence and Gene Annotation of the Entomopathogenic Fungus Verticillium hemipterigenum.</title>
        <authorList>
            <person name="Horn F."/>
            <person name="Habel A."/>
            <person name="Scharf D.H."/>
            <person name="Dworschak J."/>
            <person name="Brakhage A.A."/>
            <person name="Guthke R."/>
            <person name="Hertweck C."/>
            <person name="Linde J."/>
        </authorList>
    </citation>
    <scope>NUCLEOTIDE SEQUENCE [LARGE SCALE GENOMIC DNA]</scope>
</reference>
<dbReference type="EC" id="3.4.22.49" evidence="2"/>
<sequence>MASLQATADAVKLATSSISTCTPATIVSLRELLTGDSEAATSSATASKTKAATATKTPKTPARGSKAQPAAREQLASRDRLILATHVINVTLKSLSEAAKPQKAAPSSQATESEPEQSDAKRTLRRSSSAPLSPVQPRSLNRVTTSPTTPAKPSKSAASTASSQSTGCVSTVECARLAFACLRSIKGPLKQDQTDYQIENGMSALVGKMLALGMHDQALKELRILRRRFDITTPKTKAAAAEPTTQTMAELMAFPIPTSPQGLATVTGCQLQILKLIAATKKPAHIQSILPILDESNPSSPINLLVSLAKASGKDATKTVRQIAALSQTILSLAPSVSTAEDANAMEPRLSPSPLAAFQLQCLAFRCQLTWWKLAGHKAKIDDELVSPLSRCMRAFARRMASDEATMYKTMTDSYERLCDLIQAGGYVPDQTANSPTLAIYQIFATAAHSAKRYDDASEWLIKTKEQLEATAAGSMRYASTLARLLASTLKQGSLPSNVSDLARSVIEGLDGSLSGTSTELNELIDGLSLARRSVVGRLMTILNPTSTTKQETTELDELLKSFVLRYPRFVRRWMGGTPAKDASPKQVLQFDQRRQLVMKSINQTLDASLMVLKCDIQASAVEWAQIDEVLQHCSSLLNTLDDPSLSIPRAEQLGGYYVKISSLYFLFFSQLRKEPNRPKELNKQMLQSLSRSIEIVKDRAPAEREKAQLATKLEIFSDMCKGAGRADDAVRTLKSICTDMAEDGVLKDVAAALASESPDVAWAMSSKSSTLSRTLRSISKLDKSWNDWTFFLPETERAAVLEHLLRLSTAASATCAPPKLNDPSMSALLRIYSLEKYPVRRLRVLLHLMAQALGDEAEVDELVVLVDQGLRQVSGQDLGDDAALERFIAHLQSYHACVRALAVPDADAMPALDDAISTWEKLVGSCESKADIDNAIDNPESWICHLQSLGRLAELKGDAQLQLRISKLVVAASKTVPSTSEVPGDGHVAAHCELIMQYINTGSFAKAYQMTELTNTLVESYKDISPRVLASFHLAQAEYYAGLGNSEESMDYLSKVNSVCTESYSSWATSKSQATLMISMASLVQSMVSLQLGDLEDALVSSKNSVRLLSHDWSKLEASLTNASSSDTSSVSDASIDSVQLKGRTTGPKFWMLASPLLRSLLHMSSVYAHVGMFQETVYYGEAALKVAESAESRLYTTQVNGWLASVYLRAGKLDKAGLLFGDIRAQIPDAPSSAKVKLAHHLADYYSGAGDNAAALEYFKLAEVTAARLNQDEAAAVVETKPKTISRARSTKARAPAARAAVKRTGTTAKTAAPQGASSSPPQDAHQASLLAAIILSQAAACIRDKDYSTALSILERAKSLPKMAGSAYQEQVITAMSLIGHSMEQIISDPVFSVMQDSTISFPAVAKAIEKASPDKDAATKSPVKRGRAATTSRKAKDSSSPAFTEALLQAQDLLVQAHATAMTTSDSSMVRRISALLQNTIILLSATSAGKPKSAVSSALGTVAVDLAHNITWRREQKALCAASPRHDDPQEQAMHTNRRMTVALTSDIASFQTSYVENIPAKWSVMSISLSENQHDLCITKFQAGHSPFILRLPLERANSRDADAEIFNFEHGKEELLEIIKLANESSHSARDFSIRGERNAWWAEREALDTRLKDLLVTIESTWLGGFKGIFSQHERRPDLLARFQKNFQKMLDSSLPSRSGRGKKAATAAPVTLDPRILDLFIGLGDATDLDCDFDEALNDLLYFVVDILQFHGERNAYDEIDFDAMVVETYDALRGYHAASKNSAEREDGSHTILVLDKALHAFPWESLPCMQDLAVSRVPSLAALRQLLAETNKAKSPASPPGHYVSAQGGTYMLNPSADLKTTQAFFQPAFRAGLPSWTSIVGSEPSEEAFEAALSGSSEILLYFGHGSGAQYIRGKTIRKMAKCRPATFLMGCSSAALSEAGDFECYGPVWNYMMAGCPAVVGTLWDVTDKDIDRFAGRAFEEWGLFARGTFSQGAGVKQEGENMHGNASLVEAVMRARGACKFRYLNAAAVVVYGIPVYVDA</sequence>
<feature type="region of interest" description="Disordered" evidence="5">
    <location>
        <begin position="1288"/>
        <end position="1326"/>
    </location>
</feature>
<name>A0A0A1TNX9_9HYPO</name>
<dbReference type="PROSITE" id="PS51700">
    <property type="entry name" value="SEPARIN"/>
    <property type="match status" value="1"/>
</dbReference>
<evidence type="ECO:0000256" key="3">
    <source>
        <dbReference type="ARBA" id="ARBA00022801"/>
    </source>
</evidence>
<dbReference type="Pfam" id="PF03568">
    <property type="entry name" value="Separin_C"/>
    <property type="match status" value="1"/>
</dbReference>
<dbReference type="InterPro" id="IPR030397">
    <property type="entry name" value="SEPARIN_core_dom"/>
</dbReference>
<evidence type="ECO:0000256" key="4">
    <source>
        <dbReference type="ARBA" id="ARBA00022829"/>
    </source>
</evidence>
<dbReference type="SUPFAM" id="SSF48452">
    <property type="entry name" value="TPR-like"/>
    <property type="match status" value="1"/>
</dbReference>
<evidence type="ECO:0000313" key="8">
    <source>
        <dbReference type="Proteomes" id="UP000039046"/>
    </source>
</evidence>
<dbReference type="OrthoDB" id="10255632at2759"/>
<evidence type="ECO:0000256" key="2">
    <source>
        <dbReference type="ARBA" id="ARBA00012489"/>
    </source>
</evidence>
<dbReference type="EMBL" id="CDHN01000005">
    <property type="protein sequence ID" value="CEJ93205.1"/>
    <property type="molecule type" value="Genomic_DNA"/>
</dbReference>
<feature type="compositionally biased region" description="Polar residues" evidence="5">
    <location>
        <begin position="126"/>
        <end position="143"/>
    </location>
</feature>
<dbReference type="PANTHER" id="PTHR12792">
    <property type="entry name" value="EXTRA SPINDLE POLES 1-RELATED"/>
    <property type="match status" value="1"/>
</dbReference>
<feature type="compositionally biased region" description="Low complexity" evidence="5">
    <location>
        <begin position="1295"/>
        <end position="1307"/>
    </location>
</feature>
<feature type="compositionally biased region" description="Polar residues" evidence="5">
    <location>
        <begin position="1308"/>
        <end position="1324"/>
    </location>
</feature>
<dbReference type="GO" id="GO:0044732">
    <property type="term" value="C:mitotic spindle pole body"/>
    <property type="evidence" value="ECO:0007669"/>
    <property type="project" value="TreeGrafter"/>
</dbReference>
<dbReference type="PANTHER" id="PTHR12792:SF0">
    <property type="entry name" value="SEPARIN"/>
    <property type="match status" value="1"/>
</dbReference>
<dbReference type="InterPro" id="IPR011990">
    <property type="entry name" value="TPR-like_helical_dom_sf"/>
</dbReference>
<accession>A0A0A1TNX9</accession>
<feature type="region of interest" description="Disordered" evidence="5">
    <location>
        <begin position="40"/>
        <end position="74"/>
    </location>
</feature>
<feature type="domain" description="Peptidase C50" evidence="6">
    <location>
        <begin position="1857"/>
        <end position="1955"/>
    </location>
</feature>
<dbReference type="HOGENOM" id="CLU_000454_0_0_1"/>
<feature type="region of interest" description="Disordered" evidence="5">
    <location>
        <begin position="97"/>
        <end position="163"/>
    </location>
</feature>
<keyword evidence="4" id="KW-0159">Chromosome partition</keyword>
<organism evidence="7 8">
    <name type="scientific">[Torrubiella] hemipterigena</name>
    <dbReference type="NCBI Taxonomy" id="1531966"/>
    <lineage>
        <taxon>Eukaryota</taxon>
        <taxon>Fungi</taxon>
        <taxon>Dikarya</taxon>
        <taxon>Ascomycota</taxon>
        <taxon>Pezizomycotina</taxon>
        <taxon>Sordariomycetes</taxon>
        <taxon>Hypocreomycetidae</taxon>
        <taxon>Hypocreales</taxon>
        <taxon>Clavicipitaceae</taxon>
        <taxon>Clavicipitaceae incertae sedis</taxon>
        <taxon>'Torrubiella' clade</taxon>
    </lineage>
</organism>
<evidence type="ECO:0000313" key="7">
    <source>
        <dbReference type="EMBL" id="CEJ93205.1"/>
    </source>
</evidence>
<feature type="compositionally biased region" description="Low complexity" evidence="5">
    <location>
        <begin position="144"/>
        <end position="163"/>
    </location>
</feature>
<dbReference type="GO" id="GO:0005737">
    <property type="term" value="C:cytoplasm"/>
    <property type="evidence" value="ECO:0007669"/>
    <property type="project" value="TreeGrafter"/>
</dbReference>
<dbReference type="Proteomes" id="UP000039046">
    <property type="component" value="Unassembled WGS sequence"/>
</dbReference>
<feature type="compositionally biased region" description="Low complexity" evidence="5">
    <location>
        <begin position="40"/>
        <end position="62"/>
    </location>
</feature>
<comment type="catalytic activity">
    <reaction evidence="1">
        <text>All bonds known to be hydrolyzed by this endopeptidase have arginine in P1 and an acidic residue in P4. P6 is often occupied by an acidic residue or by a hydroxy-amino-acid residue, the phosphorylation of which enhances cleavage.</text>
        <dbReference type="EC" id="3.4.22.49"/>
    </reaction>
</comment>
<evidence type="ECO:0000259" key="6">
    <source>
        <dbReference type="PROSITE" id="PS51700"/>
    </source>
</evidence>
<keyword evidence="8" id="KW-1185">Reference proteome</keyword>
<dbReference type="GO" id="GO:0072686">
    <property type="term" value="C:mitotic spindle"/>
    <property type="evidence" value="ECO:0007669"/>
    <property type="project" value="TreeGrafter"/>
</dbReference>
<dbReference type="GO" id="GO:0051307">
    <property type="term" value="P:meiotic chromosome separation"/>
    <property type="evidence" value="ECO:0007669"/>
    <property type="project" value="TreeGrafter"/>
</dbReference>
<keyword evidence="3" id="KW-0378">Hydrolase</keyword>
<feature type="region of interest" description="Disordered" evidence="5">
    <location>
        <begin position="1415"/>
        <end position="1445"/>
    </location>
</feature>
<dbReference type="InterPro" id="IPR005314">
    <property type="entry name" value="Peptidase_C50"/>
</dbReference>
<proteinExistence type="predicted"/>
<protein>
    <recommendedName>
        <fullName evidence="2">separase</fullName>
        <ecNumber evidence="2">3.4.22.49</ecNumber>
    </recommendedName>
</protein>
<gene>
    <name evidence="7" type="ORF">VHEMI08813</name>
</gene>
<dbReference type="GO" id="GO:0004197">
    <property type="term" value="F:cysteine-type endopeptidase activity"/>
    <property type="evidence" value="ECO:0007669"/>
    <property type="project" value="InterPro"/>
</dbReference>
<dbReference type="GO" id="GO:0006508">
    <property type="term" value="P:proteolysis"/>
    <property type="evidence" value="ECO:0007669"/>
    <property type="project" value="InterPro"/>
</dbReference>
<evidence type="ECO:0000256" key="5">
    <source>
        <dbReference type="SAM" id="MobiDB-lite"/>
    </source>
</evidence>
<evidence type="ECO:0000256" key="1">
    <source>
        <dbReference type="ARBA" id="ARBA00000451"/>
    </source>
</evidence>